<evidence type="ECO:0000256" key="4">
    <source>
        <dbReference type="ARBA" id="ARBA00022448"/>
    </source>
</evidence>
<feature type="binding site" evidence="14">
    <location>
        <position position="31"/>
    </location>
    <ligand>
        <name>Mg(2+)</name>
        <dbReference type="ChEBI" id="CHEBI:18420"/>
    </ligand>
</feature>
<dbReference type="InterPro" id="IPR027417">
    <property type="entry name" value="P-loop_NTPase"/>
</dbReference>
<evidence type="ECO:0000256" key="3">
    <source>
        <dbReference type="ARBA" id="ARBA00011984"/>
    </source>
</evidence>
<evidence type="ECO:0000256" key="13">
    <source>
        <dbReference type="PIRSR" id="PIRSR606689-1"/>
    </source>
</evidence>
<dbReference type="PROSITE" id="PS51417">
    <property type="entry name" value="ARF"/>
    <property type="match status" value="1"/>
</dbReference>
<keyword evidence="14" id="KW-0460">Magnesium</keyword>
<dbReference type="InterPro" id="IPR006689">
    <property type="entry name" value="Small_GTPase_ARF/SAR"/>
</dbReference>
<evidence type="ECO:0000256" key="12">
    <source>
        <dbReference type="ARBA" id="ARBA00048098"/>
    </source>
</evidence>
<dbReference type="Pfam" id="PF00025">
    <property type="entry name" value="Arf"/>
    <property type="match status" value="1"/>
</dbReference>
<keyword evidence="4" id="KW-0813">Transport</keyword>
<comment type="catalytic activity">
    <reaction evidence="12">
        <text>GTP + H2O = GDP + phosphate + H(+)</text>
        <dbReference type="Rhea" id="RHEA:19669"/>
        <dbReference type="ChEBI" id="CHEBI:15377"/>
        <dbReference type="ChEBI" id="CHEBI:15378"/>
        <dbReference type="ChEBI" id="CHEBI:37565"/>
        <dbReference type="ChEBI" id="CHEBI:43474"/>
        <dbReference type="ChEBI" id="CHEBI:58189"/>
        <dbReference type="EC" id="3.6.5.2"/>
    </reaction>
</comment>
<protein>
    <recommendedName>
        <fullName evidence="3">small monomeric GTPase</fullName>
        <ecNumber evidence="3">3.6.5.2</ecNumber>
    </recommendedName>
</protein>
<proteinExistence type="inferred from homology"/>
<evidence type="ECO:0000313" key="16">
    <source>
        <dbReference type="EMBL" id="EFX87182.1"/>
    </source>
</evidence>
<dbReference type="EC" id="3.6.5.2" evidence="3"/>
<keyword evidence="9" id="KW-0333">Golgi apparatus</keyword>
<dbReference type="GO" id="GO:0005886">
    <property type="term" value="C:plasma membrane"/>
    <property type="evidence" value="ECO:0000318"/>
    <property type="project" value="GO_Central"/>
</dbReference>
<name>E9FZX5_DAPPU</name>
<reference evidence="16 17" key="1">
    <citation type="journal article" date="2011" name="Science">
        <title>The ecoresponsive genome of Daphnia pulex.</title>
        <authorList>
            <person name="Colbourne J.K."/>
            <person name="Pfrender M.E."/>
            <person name="Gilbert D."/>
            <person name="Thomas W.K."/>
            <person name="Tucker A."/>
            <person name="Oakley T.H."/>
            <person name="Tokishita S."/>
            <person name="Aerts A."/>
            <person name="Arnold G.J."/>
            <person name="Basu M.K."/>
            <person name="Bauer D.J."/>
            <person name="Caceres C.E."/>
            <person name="Carmel L."/>
            <person name="Casola C."/>
            <person name="Choi J.H."/>
            <person name="Detter J.C."/>
            <person name="Dong Q."/>
            <person name="Dusheyko S."/>
            <person name="Eads B.D."/>
            <person name="Frohlich T."/>
            <person name="Geiler-Samerotte K.A."/>
            <person name="Gerlach D."/>
            <person name="Hatcher P."/>
            <person name="Jogdeo S."/>
            <person name="Krijgsveld J."/>
            <person name="Kriventseva E.V."/>
            <person name="Kultz D."/>
            <person name="Laforsch C."/>
            <person name="Lindquist E."/>
            <person name="Lopez J."/>
            <person name="Manak J.R."/>
            <person name="Muller J."/>
            <person name="Pangilinan J."/>
            <person name="Patwardhan R.P."/>
            <person name="Pitluck S."/>
            <person name="Pritham E.J."/>
            <person name="Rechtsteiner A."/>
            <person name="Rho M."/>
            <person name="Rogozin I.B."/>
            <person name="Sakarya O."/>
            <person name="Salamov A."/>
            <person name="Schaack S."/>
            <person name="Shapiro H."/>
            <person name="Shiga Y."/>
            <person name="Skalitzky C."/>
            <person name="Smith Z."/>
            <person name="Souvorov A."/>
            <person name="Sung W."/>
            <person name="Tang Z."/>
            <person name="Tsuchiya D."/>
            <person name="Tu H."/>
            <person name="Vos H."/>
            <person name="Wang M."/>
            <person name="Wolf Y.I."/>
            <person name="Yamagata H."/>
            <person name="Yamada T."/>
            <person name="Ye Y."/>
            <person name="Shaw J.R."/>
            <person name="Andrews J."/>
            <person name="Crease T.J."/>
            <person name="Tang H."/>
            <person name="Lucas S.M."/>
            <person name="Robertson H.M."/>
            <person name="Bork P."/>
            <person name="Koonin E.V."/>
            <person name="Zdobnov E.M."/>
            <person name="Grigoriev I.V."/>
            <person name="Lynch M."/>
            <person name="Boore J.L."/>
        </authorList>
    </citation>
    <scope>NUCLEOTIDE SEQUENCE [LARGE SCALE GENOMIC DNA]</scope>
</reference>
<evidence type="ECO:0000256" key="5">
    <source>
        <dbReference type="ARBA" id="ARBA00022707"/>
    </source>
</evidence>
<feature type="binding site" evidence="13">
    <location>
        <begin position="24"/>
        <end position="31"/>
    </location>
    <ligand>
        <name>GTP</name>
        <dbReference type="ChEBI" id="CHEBI:37565"/>
    </ligand>
</feature>
<dbReference type="SMART" id="SM00177">
    <property type="entry name" value="ARF"/>
    <property type="match status" value="1"/>
</dbReference>
<evidence type="ECO:0000256" key="10">
    <source>
        <dbReference type="ARBA" id="ARBA00023134"/>
    </source>
</evidence>
<keyword evidence="10 13" id="KW-0342">GTP-binding</keyword>
<dbReference type="SUPFAM" id="SSF52540">
    <property type="entry name" value="P-loop containing nucleoside triphosphate hydrolases"/>
    <property type="match status" value="1"/>
</dbReference>
<evidence type="ECO:0000256" key="7">
    <source>
        <dbReference type="ARBA" id="ARBA00022892"/>
    </source>
</evidence>
<dbReference type="Gene3D" id="3.40.50.300">
    <property type="entry name" value="P-loop containing nucleotide triphosphate hydrolases"/>
    <property type="match status" value="1"/>
</dbReference>
<dbReference type="Proteomes" id="UP000000305">
    <property type="component" value="Unassembled WGS sequence"/>
</dbReference>
<dbReference type="PRINTS" id="PR00328">
    <property type="entry name" value="SAR1GTPBP"/>
</dbReference>
<dbReference type="OrthoDB" id="2011769at2759"/>
<dbReference type="FunFam" id="3.40.50.300:FF:003500">
    <property type="entry name" value="ADP-ribosylation factor 1"/>
    <property type="match status" value="1"/>
</dbReference>
<dbReference type="InterPro" id="IPR024156">
    <property type="entry name" value="Small_GTPase_ARF"/>
</dbReference>
<dbReference type="GO" id="GO:0000139">
    <property type="term" value="C:Golgi membrane"/>
    <property type="evidence" value="ECO:0007669"/>
    <property type="project" value="UniProtKB-SubCell"/>
</dbReference>
<dbReference type="InParanoid" id="E9FZX5"/>
<dbReference type="GO" id="GO:0046872">
    <property type="term" value="F:metal ion binding"/>
    <property type="evidence" value="ECO:0007669"/>
    <property type="project" value="UniProtKB-KW"/>
</dbReference>
<comment type="similarity">
    <text evidence="2 15">Belongs to the small GTPase superfamily. Arf family.</text>
</comment>
<keyword evidence="11" id="KW-0449">Lipoprotein</keyword>
<dbReference type="GO" id="GO:0003925">
    <property type="term" value="F:G protein activity"/>
    <property type="evidence" value="ECO:0007669"/>
    <property type="project" value="UniProtKB-EC"/>
</dbReference>
<sequence length="181" mass="20594">MGINFSNFVRQLLGKKQVKIVMVGHPHAGKTTILYNLKLGEVVTTIPTIGFNVESLEYNTIRFVVWDVGGGDKFRPLWRHYLRDSQGIVFVVDCEDREVITEVWDDLKMMLQEDALKDVAILVIANKQDLAHSMSVSELEDKLDLSRNLPGMRWRIQAASATQGYGLREGFDWLADELAKK</sequence>
<feature type="binding site" evidence="13">
    <location>
        <begin position="126"/>
        <end position="129"/>
    </location>
    <ligand>
        <name>GTP</name>
        <dbReference type="ChEBI" id="CHEBI:37565"/>
    </ligand>
</feature>
<dbReference type="SMART" id="SM00175">
    <property type="entry name" value="RAB"/>
    <property type="match status" value="1"/>
</dbReference>
<dbReference type="GO" id="GO:0006886">
    <property type="term" value="P:intracellular protein transport"/>
    <property type="evidence" value="ECO:0000318"/>
    <property type="project" value="GO_Central"/>
</dbReference>
<dbReference type="eggNOG" id="KOG0070">
    <property type="taxonomic scope" value="Eukaryota"/>
</dbReference>
<dbReference type="InterPro" id="IPR005225">
    <property type="entry name" value="Small_GTP-bd"/>
</dbReference>
<evidence type="ECO:0000256" key="11">
    <source>
        <dbReference type="ARBA" id="ARBA00023288"/>
    </source>
</evidence>
<accession>E9FZX5</accession>
<keyword evidence="14" id="KW-0479">Metal-binding</keyword>
<evidence type="ECO:0000313" key="17">
    <source>
        <dbReference type="Proteomes" id="UP000000305"/>
    </source>
</evidence>
<keyword evidence="8" id="KW-0653">Protein transport</keyword>
<comment type="subcellular location">
    <subcellularLocation>
        <location evidence="1">Golgi apparatus membrane</location>
        <topology evidence="1">Lipid-anchor</topology>
        <orientation evidence="1">Cytoplasmic side</orientation>
    </subcellularLocation>
</comment>
<organism evidence="16 17">
    <name type="scientific">Daphnia pulex</name>
    <name type="common">Water flea</name>
    <dbReference type="NCBI Taxonomy" id="6669"/>
    <lineage>
        <taxon>Eukaryota</taxon>
        <taxon>Metazoa</taxon>
        <taxon>Ecdysozoa</taxon>
        <taxon>Arthropoda</taxon>
        <taxon>Crustacea</taxon>
        <taxon>Branchiopoda</taxon>
        <taxon>Diplostraca</taxon>
        <taxon>Cladocera</taxon>
        <taxon>Anomopoda</taxon>
        <taxon>Daphniidae</taxon>
        <taxon>Daphnia</taxon>
    </lineage>
</organism>
<dbReference type="SMART" id="SM00178">
    <property type="entry name" value="SAR"/>
    <property type="match status" value="1"/>
</dbReference>
<keyword evidence="7" id="KW-0931">ER-Golgi transport</keyword>
<keyword evidence="17" id="KW-1185">Reference proteome</keyword>
<evidence type="ECO:0000256" key="6">
    <source>
        <dbReference type="ARBA" id="ARBA00022741"/>
    </source>
</evidence>
<dbReference type="KEGG" id="dpx:DAPPUDRAFT_187433"/>
<dbReference type="PROSITE" id="PS51419">
    <property type="entry name" value="RAB"/>
    <property type="match status" value="1"/>
</dbReference>
<evidence type="ECO:0000256" key="1">
    <source>
        <dbReference type="ARBA" id="ARBA00004444"/>
    </source>
</evidence>
<evidence type="ECO:0000256" key="9">
    <source>
        <dbReference type="ARBA" id="ARBA00023034"/>
    </source>
</evidence>
<keyword evidence="6 13" id="KW-0547">Nucleotide-binding</keyword>
<dbReference type="EMBL" id="GL732528">
    <property type="protein sequence ID" value="EFX87182.1"/>
    <property type="molecule type" value="Genomic_DNA"/>
</dbReference>
<feature type="binding site" evidence="13">
    <location>
        <position position="70"/>
    </location>
    <ligand>
        <name>GTP</name>
        <dbReference type="ChEBI" id="CHEBI:37565"/>
    </ligand>
</feature>
<evidence type="ECO:0000256" key="15">
    <source>
        <dbReference type="RuleBase" id="RU003925"/>
    </source>
</evidence>
<dbReference type="PhylomeDB" id="E9FZX5"/>
<dbReference type="AlphaFoldDB" id="E9FZX5"/>
<evidence type="ECO:0000256" key="2">
    <source>
        <dbReference type="ARBA" id="ARBA00010290"/>
    </source>
</evidence>
<dbReference type="HOGENOM" id="CLU_040729_9_3_1"/>
<dbReference type="PANTHER" id="PTHR11711">
    <property type="entry name" value="ADP RIBOSYLATION FACTOR-RELATED"/>
    <property type="match status" value="1"/>
</dbReference>
<keyword evidence="5" id="KW-0519">Myristate</keyword>
<gene>
    <name evidence="16" type="ORF">DAPPUDRAFT_187433</name>
</gene>
<evidence type="ECO:0000256" key="8">
    <source>
        <dbReference type="ARBA" id="ARBA00022927"/>
    </source>
</evidence>
<dbReference type="STRING" id="6669.E9FZX5"/>
<dbReference type="GO" id="GO:0016192">
    <property type="term" value="P:vesicle-mediated transport"/>
    <property type="evidence" value="ECO:0000318"/>
    <property type="project" value="GO_Central"/>
</dbReference>
<evidence type="ECO:0000256" key="14">
    <source>
        <dbReference type="PIRSR" id="PIRSR606689-2"/>
    </source>
</evidence>
<dbReference type="NCBIfam" id="TIGR00231">
    <property type="entry name" value="small_GTP"/>
    <property type="match status" value="1"/>
</dbReference>
<feature type="binding site" evidence="14">
    <location>
        <position position="48"/>
    </location>
    <ligand>
        <name>Mg(2+)</name>
        <dbReference type="ChEBI" id="CHEBI:18420"/>
    </ligand>
</feature>
<dbReference type="SMART" id="SM00173">
    <property type="entry name" value="RAS"/>
    <property type="match status" value="1"/>
</dbReference>
<dbReference type="GO" id="GO:0005525">
    <property type="term" value="F:GTP binding"/>
    <property type="evidence" value="ECO:0000318"/>
    <property type="project" value="GO_Central"/>
</dbReference>
<dbReference type="GO" id="GO:0005737">
    <property type="term" value="C:cytoplasm"/>
    <property type="evidence" value="ECO:0000318"/>
    <property type="project" value="GO_Central"/>
</dbReference>